<evidence type="ECO:0000313" key="2">
    <source>
        <dbReference type="EMBL" id="KAK9862311.1"/>
    </source>
</evidence>
<protein>
    <submittedName>
        <fullName evidence="2">Uncharacterized protein</fullName>
    </submittedName>
</protein>
<accession>A0AAW1T034</accession>
<feature type="region of interest" description="Disordered" evidence="1">
    <location>
        <begin position="54"/>
        <end position="73"/>
    </location>
</feature>
<gene>
    <name evidence="2" type="ORF">WJX84_003197</name>
</gene>
<name>A0AAW1T034_9CHLO</name>
<dbReference type="EMBL" id="JALJOV010000625">
    <property type="protein sequence ID" value="KAK9862311.1"/>
    <property type="molecule type" value="Genomic_DNA"/>
</dbReference>
<comment type="caution">
    <text evidence="2">The sequence shown here is derived from an EMBL/GenBank/DDBJ whole genome shotgun (WGS) entry which is preliminary data.</text>
</comment>
<evidence type="ECO:0000256" key="1">
    <source>
        <dbReference type="SAM" id="MobiDB-lite"/>
    </source>
</evidence>
<reference evidence="2 3" key="1">
    <citation type="journal article" date="2024" name="Nat. Commun.">
        <title>Phylogenomics reveals the evolutionary origins of lichenization in chlorophyte algae.</title>
        <authorList>
            <person name="Puginier C."/>
            <person name="Libourel C."/>
            <person name="Otte J."/>
            <person name="Skaloud P."/>
            <person name="Haon M."/>
            <person name="Grisel S."/>
            <person name="Petersen M."/>
            <person name="Berrin J.G."/>
            <person name="Delaux P.M."/>
            <person name="Dal Grande F."/>
            <person name="Keller J."/>
        </authorList>
    </citation>
    <scope>NUCLEOTIDE SEQUENCE [LARGE SCALE GENOMIC DNA]</scope>
    <source>
        <strain evidence="2 3">SAG 2523</strain>
    </source>
</reference>
<keyword evidence="3" id="KW-1185">Reference proteome</keyword>
<dbReference type="Proteomes" id="UP001485043">
    <property type="component" value="Unassembled WGS sequence"/>
</dbReference>
<dbReference type="AlphaFoldDB" id="A0AAW1T034"/>
<feature type="compositionally biased region" description="Basic residues" evidence="1">
    <location>
        <begin position="59"/>
        <end position="70"/>
    </location>
</feature>
<sequence length="103" mass="12152">MQHTCQEILEKKEALRVAFGLRYQESCQPPQNDMVVKRGLEILNAMLASWGHTQIQKDQKRKRVSHRGRRMDHTPYKVVVLGRPHSEEHQKNRLCLENLDVRP</sequence>
<evidence type="ECO:0000313" key="3">
    <source>
        <dbReference type="Proteomes" id="UP001485043"/>
    </source>
</evidence>
<proteinExistence type="predicted"/>
<organism evidence="2 3">
    <name type="scientific">Apatococcus fuscideae</name>
    <dbReference type="NCBI Taxonomy" id="2026836"/>
    <lineage>
        <taxon>Eukaryota</taxon>
        <taxon>Viridiplantae</taxon>
        <taxon>Chlorophyta</taxon>
        <taxon>core chlorophytes</taxon>
        <taxon>Trebouxiophyceae</taxon>
        <taxon>Chlorellales</taxon>
        <taxon>Chlorellaceae</taxon>
        <taxon>Apatococcus</taxon>
    </lineage>
</organism>